<evidence type="ECO:0000256" key="3">
    <source>
        <dbReference type="SAM" id="MobiDB-lite"/>
    </source>
</evidence>
<feature type="coiled-coil region" evidence="2">
    <location>
        <begin position="673"/>
        <end position="707"/>
    </location>
</feature>
<sequence>MASGRQELRAWCKENDMVNRRHSITNSEMVPVSDANIPFEALLIRELPTSRGNGSKPVARSDHKTSKKSFLKKGDRGWWMRQRDAKKKLVKHKLTSNSEIEIKTISMMQRRPTDDRLLSVSLDEPLSSSLEQEQTVGNALQTLSPLISPIQRTHYSYQDENEVQQLMAQNDNCSAWKNASLRSTTSTDIMGIQNVRQSYEANQEREANDMAEFEAIERDLAVEKRAFLMEKQQQQQDRPVEQREQIDRDNQSVANHCGLPYSSFVSDLHEQEELRRQTIRRDSLFDGSRDGEIDSALVFDDYSALLKDDGVSEQDSSIRQLREQYDYGNCCGDPRSNLSLSFFDDSVAWNDGLSLQSRQSVAHTQFFNITSVGLNVSPNKQDCLTEDGVRQQASKRELYFAECNGDGTNALEHNKSGTPEFIPEGNASVSFLVRHVFGEFAQDKNSNSVGPYHEDDTNSIGNDSTSINTACRDLSLPPSPPVQDRCLSDCTQKLRIQQQPPVTRTSTSKAQADDKQTIQTKVKTAASSRAPGTKSNNDTLTSSRDQLAQLANAETILPAVIEEKLYELDAEVMVYKSETLQLQKRKNYYDQEVKKLALERNEFERFQQEQRLLLEKEWERERTKMKKEAKLQERQGKLCMNATISHQDRKDCGETEMLRAQIVKMQIDEKARASKWKAKNDNVRQRVLELEEKNRDLADEVRFLKKERIEQWEQYERLLKKTQEALGLASKSEVTPTVPSVLSEKNKLRILDAVFVNNEMAYELLQRWNHPHKRSPTTHDKKDATARFASQNYVQPNAVDRYNQKKRYSYGRDNLHPLSEPGTVTGKNELDRSSVKNVDIASDAKYARASNAAATYEWADEVPANIGNQKSNNCEEDGTFSASTSSLSKRKVITKELEHTSGKKELLYTDGSRKIIFPDGNEKDIDAYGHAVIKFTNGDHKELFPGTGIQVYYYYEAQTKLTIYSDNRKVYEFPNQQIETSLPDGTTEIEFPDGIKKTIRPNGDEISVFPDGTTMLEQSGGLREVTLLNQKQIRYFPDGQMTCVSLSGQETRIRSDSELKKQLIENTYSN</sequence>
<feature type="region of interest" description="Disordered" evidence="3">
    <location>
        <begin position="443"/>
        <end position="464"/>
    </location>
</feature>
<feature type="region of interest" description="Disordered" evidence="3">
    <location>
        <begin position="50"/>
        <end position="69"/>
    </location>
</feature>
<dbReference type="EMBL" id="CANTFM010001187">
    <property type="protein sequence ID" value="CAI5736393.1"/>
    <property type="molecule type" value="Genomic_DNA"/>
</dbReference>
<keyword evidence="6" id="KW-1185">Reference proteome</keyword>
<keyword evidence="2" id="KW-0175">Coiled coil</keyword>
<name>A0AAV0UJ70_9STRA</name>
<feature type="compositionally biased region" description="Polar residues" evidence="3">
    <location>
        <begin position="517"/>
        <end position="527"/>
    </location>
</feature>
<gene>
    <name evidence="5" type="ORF">PDE001_LOCUS6297</name>
</gene>
<dbReference type="Gene3D" id="2.60.450.20">
    <property type="match status" value="1"/>
</dbReference>
<dbReference type="Pfam" id="PF07202">
    <property type="entry name" value="Tcp10_C"/>
    <property type="match status" value="2"/>
</dbReference>
<feature type="domain" description="Centromere protein J C-terminal" evidence="4">
    <location>
        <begin position="894"/>
        <end position="925"/>
    </location>
</feature>
<evidence type="ECO:0000256" key="2">
    <source>
        <dbReference type="SAM" id="Coils"/>
    </source>
</evidence>
<feature type="compositionally biased region" description="Polar residues" evidence="3">
    <location>
        <begin position="497"/>
        <end position="510"/>
    </location>
</feature>
<evidence type="ECO:0000313" key="5">
    <source>
        <dbReference type="EMBL" id="CAI5736393.1"/>
    </source>
</evidence>
<evidence type="ECO:0000256" key="1">
    <source>
        <dbReference type="ARBA" id="ARBA00005627"/>
    </source>
</evidence>
<dbReference type="InterPro" id="IPR047002">
    <property type="entry name" value="Tcp10_C_sf"/>
</dbReference>
<proteinExistence type="inferred from homology"/>
<feature type="region of interest" description="Disordered" evidence="3">
    <location>
        <begin position="497"/>
        <end position="541"/>
    </location>
</feature>
<feature type="coiled-coil region" evidence="2">
    <location>
        <begin position="589"/>
        <end position="635"/>
    </location>
</feature>
<dbReference type="PANTHER" id="PTHR10331">
    <property type="entry name" value="T COMPLEX PROTEIN 10"/>
    <property type="match status" value="1"/>
</dbReference>
<organism evidence="5 6">
    <name type="scientific">Peronospora destructor</name>
    <dbReference type="NCBI Taxonomy" id="86335"/>
    <lineage>
        <taxon>Eukaryota</taxon>
        <taxon>Sar</taxon>
        <taxon>Stramenopiles</taxon>
        <taxon>Oomycota</taxon>
        <taxon>Peronosporomycetes</taxon>
        <taxon>Peronosporales</taxon>
        <taxon>Peronosporaceae</taxon>
        <taxon>Peronospora</taxon>
    </lineage>
</organism>
<dbReference type="AlphaFoldDB" id="A0AAV0UJ70"/>
<reference evidence="5" key="1">
    <citation type="submission" date="2022-12" db="EMBL/GenBank/DDBJ databases">
        <authorList>
            <person name="Webb A."/>
        </authorList>
    </citation>
    <scope>NUCLEOTIDE SEQUENCE</scope>
    <source>
        <strain evidence="5">Pd1</strain>
    </source>
</reference>
<evidence type="ECO:0000313" key="6">
    <source>
        <dbReference type="Proteomes" id="UP001162029"/>
    </source>
</evidence>
<dbReference type="Proteomes" id="UP001162029">
    <property type="component" value="Unassembled WGS sequence"/>
</dbReference>
<dbReference type="InterPro" id="IPR026581">
    <property type="entry name" value="TCP10L/CENPJ"/>
</dbReference>
<dbReference type="InterPro" id="IPR009852">
    <property type="entry name" value="CENPJ_C_dom"/>
</dbReference>
<comment type="caution">
    <text evidence="5">The sequence shown here is derived from an EMBL/GenBank/DDBJ whole genome shotgun (WGS) entry which is preliminary data.</text>
</comment>
<protein>
    <recommendedName>
        <fullName evidence="4">Centromere protein J C-terminal domain-containing protein</fullName>
    </recommendedName>
</protein>
<dbReference type="PANTHER" id="PTHR10331:SF6">
    <property type="entry name" value="SPINDLE ASSEMBLY ABNORMAL 4"/>
    <property type="match status" value="1"/>
</dbReference>
<comment type="similarity">
    <text evidence="1">Belongs to the TCP10 family.</text>
</comment>
<feature type="domain" description="Centromere protein J C-terminal" evidence="4">
    <location>
        <begin position="983"/>
        <end position="1015"/>
    </location>
</feature>
<evidence type="ECO:0000259" key="4">
    <source>
        <dbReference type="Pfam" id="PF07202"/>
    </source>
</evidence>
<accession>A0AAV0UJ70</accession>